<evidence type="ECO:0000313" key="2">
    <source>
        <dbReference type="EMBL" id="MBA5729785.1"/>
    </source>
</evidence>
<keyword evidence="3" id="KW-1185">Reference proteome</keyword>
<dbReference type="EMBL" id="JACAOA010000023">
    <property type="protein sequence ID" value="MBA5729785.1"/>
    <property type="molecule type" value="Genomic_DNA"/>
</dbReference>
<comment type="caution">
    <text evidence="2">The sequence shown here is derived from an EMBL/GenBank/DDBJ whole genome shotgun (WGS) entry which is preliminary data.</text>
</comment>
<accession>A0A839A8B5</accession>
<proteinExistence type="predicted"/>
<sequence>MTDYLTEFLNGFTLTQAEVEQLSSEIDVRTYKQGTILLRQGDVSKGCYFVLQGCLRQFVIDEAGEETTYNFYTEKQTAINYKSYT</sequence>
<evidence type="ECO:0000313" key="3">
    <source>
        <dbReference type="Proteomes" id="UP000571018"/>
    </source>
</evidence>
<evidence type="ECO:0000259" key="1">
    <source>
        <dbReference type="PROSITE" id="PS50042"/>
    </source>
</evidence>
<organism evidence="2 3">
    <name type="scientific">Ruoffia halotolerans</name>
    <dbReference type="NCBI Taxonomy" id="2748684"/>
    <lineage>
        <taxon>Bacteria</taxon>
        <taxon>Bacillati</taxon>
        <taxon>Bacillota</taxon>
        <taxon>Bacilli</taxon>
        <taxon>Lactobacillales</taxon>
        <taxon>Aerococcaceae</taxon>
        <taxon>Ruoffia</taxon>
    </lineage>
</organism>
<dbReference type="InterPro" id="IPR000595">
    <property type="entry name" value="cNMP-bd_dom"/>
</dbReference>
<dbReference type="InterPro" id="IPR018490">
    <property type="entry name" value="cNMP-bd_dom_sf"/>
</dbReference>
<dbReference type="CDD" id="cd00038">
    <property type="entry name" value="CAP_ED"/>
    <property type="match status" value="1"/>
</dbReference>
<dbReference type="AlphaFoldDB" id="A0A839A8B5"/>
<name>A0A839A8B5_9LACT</name>
<dbReference type="InterPro" id="IPR014710">
    <property type="entry name" value="RmlC-like_jellyroll"/>
</dbReference>
<dbReference type="SUPFAM" id="SSF51206">
    <property type="entry name" value="cAMP-binding domain-like"/>
    <property type="match status" value="1"/>
</dbReference>
<dbReference type="Pfam" id="PF00027">
    <property type="entry name" value="cNMP_binding"/>
    <property type="match status" value="1"/>
</dbReference>
<protein>
    <submittedName>
        <fullName evidence="2">Cyclic nucleotide-binding domain-containing protein</fullName>
    </submittedName>
</protein>
<dbReference type="Gene3D" id="2.60.120.10">
    <property type="entry name" value="Jelly Rolls"/>
    <property type="match status" value="1"/>
</dbReference>
<gene>
    <name evidence="2" type="ORF">HW423_08300</name>
</gene>
<reference evidence="2 3" key="1">
    <citation type="submission" date="2020-06" db="EMBL/GenBank/DDBJ databases">
        <title>Reclassification of Facklamia ignava, Facklamia soureckii and Facklami tabacinasalis as Falseniella iganva gen. nov., comb. nov., Hutsoniella ignava gen. nov., comb. nov., and Ruoffia tabacinasalis gen. nov., comb. nov and description of Ruoffia haltotolerans sp. nov., isolated from hypersaline Inland Sea of Qatar.</title>
        <authorList>
            <person name="Fotedar R."/>
            <person name="Sankaranarayanan K."/>
            <person name="Lawson P."/>
            <person name="Caldwell M."/>
            <person name="Zeyara A."/>
            <person name="Al Malki A."/>
            <person name="Ali M."/>
        </authorList>
    </citation>
    <scope>NUCLEOTIDE SEQUENCE [LARGE SCALE GENOMIC DNA]</scope>
    <source>
        <strain evidence="2 3">INB8</strain>
    </source>
</reference>
<dbReference type="PROSITE" id="PS50042">
    <property type="entry name" value="CNMP_BINDING_3"/>
    <property type="match status" value="1"/>
</dbReference>
<dbReference type="RefSeq" id="WP_218931470.1">
    <property type="nucleotide sequence ID" value="NZ_JACAOA010000023.1"/>
</dbReference>
<dbReference type="Proteomes" id="UP000571018">
    <property type="component" value="Unassembled WGS sequence"/>
</dbReference>
<feature type="domain" description="Cyclic nucleotide-binding" evidence="1">
    <location>
        <begin position="14"/>
        <end position="56"/>
    </location>
</feature>